<dbReference type="Gene3D" id="3.30.460.10">
    <property type="entry name" value="Beta Polymerase, domain 2"/>
    <property type="match status" value="1"/>
</dbReference>
<dbReference type="GO" id="GO:0006355">
    <property type="term" value="P:regulation of DNA-templated transcription"/>
    <property type="evidence" value="ECO:0007669"/>
    <property type="project" value="UniProtKB-ARBA"/>
</dbReference>
<protein>
    <submittedName>
        <fullName evidence="3">Putative nucleotidyltransferase</fullName>
    </submittedName>
</protein>
<evidence type="ECO:0000259" key="2">
    <source>
        <dbReference type="Pfam" id="PF01909"/>
    </source>
</evidence>
<dbReference type="InterPro" id="IPR002934">
    <property type="entry name" value="Polymerase_NTP_transf_dom"/>
</dbReference>
<dbReference type="SUPFAM" id="SSF81301">
    <property type="entry name" value="Nucleotidyltransferase"/>
    <property type="match status" value="1"/>
</dbReference>
<dbReference type="CDD" id="cd00090">
    <property type="entry name" value="HTH_ARSR"/>
    <property type="match status" value="1"/>
</dbReference>
<keyword evidence="3" id="KW-0808">Transferase</keyword>
<dbReference type="InterPro" id="IPR036388">
    <property type="entry name" value="WH-like_DNA-bd_sf"/>
</dbReference>
<dbReference type="OrthoDB" id="8223306at2"/>
<dbReference type="RefSeq" id="WP_113861654.1">
    <property type="nucleotide sequence ID" value="NZ_QNRO01000003.1"/>
</dbReference>
<gene>
    <name evidence="3" type="ORF">DET50_10381</name>
</gene>
<accession>A0A366GWQ9</accession>
<organism evidence="3 4">
    <name type="scientific">Marinobacter pelagius</name>
    <dbReference type="NCBI Taxonomy" id="379482"/>
    <lineage>
        <taxon>Bacteria</taxon>
        <taxon>Pseudomonadati</taxon>
        <taxon>Pseudomonadota</taxon>
        <taxon>Gammaproteobacteria</taxon>
        <taxon>Pseudomonadales</taxon>
        <taxon>Marinobacteraceae</taxon>
        <taxon>Marinobacter</taxon>
    </lineage>
</organism>
<reference evidence="3 4" key="1">
    <citation type="submission" date="2018-06" db="EMBL/GenBank/DDBJ databases">
        <title>Freshwater and sediment microbial communities from various areas in North America, analyzing microbe dynamics in response to fracking.</title>
        <authorList>
            <person name="Lamendella R."/>
        </authorList>
    </citation>
    <scope>NUCLEOTIDE SEQUENCE [LARGE SCALE GENOMIC DNA]</scope>
    <source>
        <strain evidence="3 4">114J</strain>
    </source>
</reference>
<dbReference type="InterPro" id="IPR036390">
    <property type="entry name" value="WH_DNA-bd_sf"/>
</dbReference>
<dbReference type="CDD" id="cd05403">
    <property type="entry name" value="NT_KNTase_like"/>
    <property type="match status" value="1"/>
</dbReference>
<dbReference type="SUPFAM" id="SSF46785">
    <property type="entry name" value="Winged helix' DNA-binding domain"/>
    <property type="match status" value="1"/>
</dbReference>
<dbReference type="Pfam" id="PF01909">
    <property type="entry name" value="NTP_transf_2"/>
    <property type="match status" value="1"/>
</dbReference>
<feature type="region of interest" description="Disordered" evidence="1">
    <location>
        <begin position="198"/>
        <end position="217"/>
    </location>
</feature>
<evidence type="ECO:0000313" key="4">
    <source>
        <dbReference type="Proteomes" id="UP000252995"/>
    </source>
</evidence>
<comment type="caution">
    <text evidence="3">The sequence shown here is derived from an EMBL/GenBank/DDBJ whole genome shotgun (WGS) entry which is preliminary data.</text>
</comment>
<evidence type="ECO:0000256" key="1">
    <source>
        <dbReference type="SAM" id="MobiDB-lite"/>
    </source>
</evidence>
<dbReference type="Gene3D" id="1.10.10.10">
    <property type="entry name" value="Winged helix-like DNA-binding domain superfamily/Winged helix DNA-binding domain"/>
    <property type="match status" value="1"/>
</dbReference>
<feature type="domain" description="Polymerase nucleotidyl transferase" evidence="2">
    <location>
        <begin position="104"/>
        <end position="182"/>
    </location>
</feature>
<name>A0A366GWQ9_9GAMM</name>
<evidence type="ECO:0000313" key="3">
    <source>
        <dbReference type="EMBL" id="RBP32521.1"/>
    </source>
</evidence>
<sequence length="217" mass="24057">MNPKTMTHPESRNIADALFSATRQKVLSLLFTQPDQDFSIGELIEKANAGSGAVQREVTRLAESGLVSVELKGRQKRYHANKNAPVFRELRSLVMKTLGPPEVIKKALQSIDSQLELALIYGSVAKHTDNADSDIDLLLVSDSLTLEDVFTALESAEQELSRPVNPTLYTRQEFEKRRKQENPFLRKVLHGPHIVLKGVINEPRTTGEPGEGSETAS</sequence>
<dbReference type="Proteomes" id="UP000252995">
    <property type="component" value="Unassembled WGS sequence"/>
</dbReference>
<dbReference type="EMBL" id="QNRO01000003">
    <property type="protein sequence ID" value="RBP32521.1"/>
    <property type="molecule type" value="Genomic_DNA"/>
</dbReference>
<proteinExistence type="predicted"/>
<dbReference type="InterPro" id="IPR043519">
    <property type="entry name" value="NT_sf"/>
</dbReference>
<dbReference type="GO" id="GO:0016779">
    <property type="term" value="F:nucleotidyltransferase activity"/>
    <property type="evidence" value="ECO:0007669"/>
    <property type="project" value="InterPro"/>
</dbReference>
<dbReference type="AlphaFoldDB" id="A0A366GWQ9"/>
<dbReference type="InterPro" id="IPR011991">
    <property type="entry name" value="ArsR-like_HTH"/>
</dbReference>